<proteinExistence type="predicted"/>
<keyword evidence="1" id="KW-0732">Signal</keyword>
<keyword evidence="3" id="KW-1185">Reference proteome</keyword>
<protein>
    <recommendedName>
        <fullName evidence="4">Tetratricopeptide repeat protein</fullName>
    </recommendedName>
</protein>
<name>A0A286GDG9_9BACT</name>
<dbReference type="RefSeq" id="WP_097128399.1">
    <property type="nucleotide sequence ID" value="NZ_OCNH01000003.1"/>
</dbReference>
<dbReference type="Proteomes" id="UP000219452">
    <property type="component" value="Unassembled WGS sequence"/>
</dbReference>
<evidence type="ECO:0000256" key="1">
    <source>
        <dbReference type="SAM" id="SignalP"/>
    </source>
</evidence>
<feature type="signal peptide" evidence="1">
    <location>
        <begin position="1"/>
        <end position="20"/>
    </location>
</feature>
<feature type="chain" id="PRO_5012086544" description="Tetratricopeptide repeat protein" evidence="1">
    <location>
        <begin position="21"/>
        <end position="216"/>
    </location>
</feature>
<gene>
    <name evidence="2" type="ORF">SAMN06269250_4442</name>
</gene>
<dbReference type="OrthoDB" id="1150971at2"/>
<organism evidence="2 3">
    <name type="scientific">Spirosoma fluviale</name>
    <dbReference type="NCBI Taxonomy" id="1597977"/>
    <lineage>
        <taxon>Bacteria</taxon>
        <taxon>Pseudomonadati</taxon>
        <taxon>Bacteroidota</taxon>
        <taxon>Cytophagia</taxon>
        <taxon>Cytophagales</taxon>
        <taxon>Cytophagaceae</taxon>
        <taxon>Spirosoma</taxon>
    </lineage>
</organism>
<evidence type="ECO:0000313" key="3">
    <source>
        <dbReference type="Proteomes" id="UP000219452"/>
    </source>
</evidence>
<evidence type="ECO:0000313" key="2">
    <source>
        <dbReference type="EMBL" id="SOD93286.1"/>
    </source>
</evidence>
<evidence type="ECO:0008006" key="4">
    <source>
        <dbReference type="Google" id="ProtNLM"/>
    </source>
</evidence>
<dbReference type="AlphaFoldDB" id="A0A286GDG9"/>
<reference evidence="3" key="1">
    <citation type="submission" date="2017-09" db="EMBL/GenBank/DDBJ databases">
        <authorList>
            <person name="Varghese N."/>
            <person name="Submissions S."/>
        </authorList>
    </citation>
    <scope>NUCLEOTIDE SEQUENCE [LARGE SCALE GENOMIC DNA]</scope>
    <source>
        <strain evidence="3">DSM 29961</strain>
    </source>
</reference>
<sequence length="216" mass="23905">MKTTLFLLLVVVLAKVPALAQSDQYKQAMKQAIATMQTRNEQSTIADMLASANQFERIASAEPNQWLPRYYAGLNYVYLGFMGKDEAAKDKYLDQADVNLKAAEGISPDNDELAVLKAYIAQARMVVDPMNRWQQYGPLFQAGIDKAKSLNANNPRPYALEGSSLMYTPDQFGGGPTTACPVLKQAVEKFATFKPASDLSPIWGQKQIEPLMVKCK</sequence>
<accession>A0A286GDG9</accession>
<dbReference type="EMBL" id="OCNH01000003">
    <property type="protein sequence ID" value="SOD93286.1"/>
    <property type="molecule type" value="Genomic_DNA"/>
</dbReference>